<dbReference type="GO" id="GO:0043043">
    <property type="term" value="P:peptide biosynthetic process"/>
    <property type="evidence" value="ECO:0007669"/>
    <property type="project" value="InterPro"/>
</dbReference>
<dbReference type="Gene3D" id="2.30.30.30">
    <property type="match status" value="1"/>
</dbReference>
<proteinExistence type="inferred from homology"/>
<gene>
    <name evidence="3" type="ORF">COV23_02485</name>
</gene>
<dbReference type="EMBL" id="PCXV01000042">
    <property type="protein sequence ID" value="PIR43958.1"/>
    <property type="molecule type" value="Genomic_DNA"/>
</dbReference>
<evidence type="ECO:0000313" key="3">
    <source>
        <dbReference type="EMBL" id="PIR43958.1"/>
    </source>
</evidence>
<organism evidence="3 4">
    <name type="scientific">Candidatus Wolfebacteria bacterium CG10_big_fil_rev_8_21_14_0_10_31_9</name>
    <dbReference type="NCBI Taxonomy" id="1975070"/>
    <lineage>
        <taxon>Bacteria</taxon>
        <taxon>Candidatus Wolfeibacteriota</taxon>
    </lineage>
</organism>
<accession>A0A2H0RBS1</accession>
<comment type="similarity">
    <text evidence="1">Belongs to the elongation factor P family.</text>
</comment>
<sequence>MDYTDLKPGVFIVMDKQPYMVVESEFLRMQQRKPVMKTKLKNLISGTVQEKSFQHSEDIEEAEIEKISAQFLYCNKGEFWFTEKGNPKNRFKLDENILGNVKNYLKLELDVSALEFDGKFFNVEIPVKVEFKVIEAPPAIKGNTAQGGTKVVIIETGAKIATPLFINQGDIIRVNTLTGQYTERVEKGV</sequence>
<evidence type="ECO:0000313" key="4">
    <source>
        <dbReference type="Proteomes" id="UP000231602"/>
    </source>
</evidence>
<dbReference type="Proteomes" id="UP000231602">
    <property type="component" value="Unassembled WGS sequence"/>
</dbReference>
<dbReference type="Pfam" id="PF08207">
    <property type="entry name" value="EFP_N"/>
    <property type="match status" value="1"/>
</dbReference>
<dbReference type="InterPro" id="IPR013185">
    <property type="entry name" value="Transl_elong_KOW-like"/>
</dbReference>
<dbReference type="NCBIfam" id="NF001810">
    <property type="entry name" value="PRK00529.1"/>
    <property type="match status" value="1"/>
</dbReference>
<evidence type="ECO:0000256" key="1">
    <source>
        <dbReference type="ARBA" id="ARBA00009479"/>
    </source>
</evidence>
<keyword evidence="3" id="KW-0648">Protein biosynthesis</keyword>
<dbReference type="Pfam" id="PF09285">
    <property type="entry name" value="Elong-fact-P_C"/>
    <property type="match status" value="1"/>
</dbReference>
<dbReference type="FunFam" id="2.40.50.140:FF:000004">
    <property type="entry name" value="Elongation factor P"/>
    <property type="match status" value="1"/>
</dbReference>
<dbReference type="Gene3D" id="2.40.50.140">
    <property type="entry name" value="Nucleic acid-binding proteins"/>
    <property type="match status" value="2"/>
</dbReference>
<protein>
    <submittedName>
        <fullName evidence="3">Elongation factor P</fullName>
    </submittedName>
</protein>
<evidence type="ECO:0000259" key="2">
    <source>
        <dbReference type="SMART" id="SM00841"/>
    </source>
</evidence>
<dbReference type="PANTHER" id="PTHR30053">
    <property type="entry name" value="ELONGATION FACTOR P"/>
    <property type="match status" value="1"/>
</dbReference>
<dbReference type="GO" id="GO:0003746">
    <property type="term" value="F:translation elongation factor activity"/>
    <property type="evidence" value="ECO:0007669"/>
    <property type="project" value="UniProtKB-KW"/>
</dbReference>
<dbReference type="InterPro" id="IPR015365">
    <property type="entry name" value="Elong-fact-P_C"/>
</dbReference>
<reference evidence="3 4" key="1">
    <citation type="submission" date="2017-09" db="EMBL/GenBank/DDBJ databases">
        <title>Depth-based differentiation of microbial function through sediment-hosted aquifers and enrichment of novel symbionts in the deep terrestrial subsurface.</title>
        <authorList>
            <person name="Probst A.J."/>
            <person name="Ladd B."/>
            <person name="Jarett J.K."/>
            <person name="Geller-Mcgrath D.E."/>
            <person name="Sieber C.M."/>
            <person name="Emerson J.B."/>
            <person name="Anantharaman K."/>
            <person name="Thomas B.C."/>
            <person name="Malmstrom R."/>
            <person name="Stieglmeier M."/>
            <person name="Klingl A."/>
            <person name="Woyke T."/>
            <person name="Ryan C.M."/>
            <person name="Banfield J.F."/>
        </authorList>
    </citation>
    <scope>NUCLEOTIDE SEQUENCE [LARGE SCALE GENOMIC DNA]</scope>
    <source>
        <strain evidence="3">CG10_big_fil_rev_8_21_14_0_10_31_9</strain>
    </source>
</reference>
<dbReference type="CDD" id="cd05794">
    <property type="entry name" value="S1_EF-P_repeat_2"/>
    <property type="match status" value="1"/>
</dbReference>
<feature type="domain" description="Elongation factor P C-terminal" evidence="2">
    <location>
        <begin position="129"/>
        <end position="184"/>
    </location>
</feature>
<comment type="caution">
    <text evidence="3">The sequence shown here is derived from an EMBL/GenBank/DDBJ whole genome shotgun (WGS) entry which is preliminary data.</text>
</comment>
<keyword evidence="3" id="KW-0251">Elongation factor</keyword>
<dbReference type="SUPFAM" id="SSF50104">
    <property type="entry name" value="Translation proteins SH3-like domain"/>
    <property type="match status" value="1"/>
</dbReference>
<dbReference type="AlphaFoldDB" id="A0A2H0RBS1"/>
<dbReference type="SMART" id="SM00841">
    <property type="entry name" value="Elong-fact-P_C"/>
    <property type="match status" value="1"/>
</dbReference>
<dbReference type="InterPro" id="IPR008991">
    <property type="entry name" value="Translation_prot_SH3-like_sf"/>
</dbReference>
<dbReference type="SUPFAM" id="SSF50249">
    <property type="entry name" value="Nucleic acid-binding proteins"/>
    <property type="match status" value="1"/>
</dbReference>
<dbReference type="PIRSF" id="PIRSF005901">
    <property type="entry name" value="EF-P"/>
    <property type="match status" value="1"/>
</dbReference>
<name>A0A2H0RBS1_9BACT</name>
<dbReference type="InterPro" id="IPR014722">
    <property type="entry name" value="Rib_uL2_dom2"/>
</dbReference>
<dbReference type="GO" id="GO:0005829">
    <property type="term" value="C:cytosol"/>
    <property type="evidence" value="ECO:0007669"/>
    <property type="project" value="UniProtKB-ARBA"/>
</dbReference>
<dbReference type="PANTHER" id="PTHR30053:SF12">
    <property type="entry name" value="ELONGATION FACTOR P (EF-P) FAMILY PROTEIN"/>
    <property type="match status" value="1"/>
</dbReference>
<dbReference type="InterPro" id="IPR020599">
    <property type="entry name" value="Transl_elong_fac_P/YeiP"/>
</dbReference>
<dbReference type="InterPro" id="IPR012340">
    <property type="entry name" value="NA-bd_OB-fold"/>
</dbReference>